<gene>
    <name evidence="1" type="ORF">EXIGLDRAFT_725166</name>
</gene>
<dbReference type="InParanoid" id="A0A165E5B2"/>
<dbReference type="OrthoDB" id="3313943at2759"/>
<protein>
    <submittedName>
        <fullName evidence="1">Uncharacterized protein</fullName>
    </submittedName>
</protein>
<name>A0A165E5B2_EXIGL</name>
<organism evidence="1 2">
    <name type="scientific">Exidia glandulosa HHB12029</name>
    <dbReference type="NCBI Taxonomy" id="1314781"/>
    <lineage>
        <taxon>Eukaryota</taxon>
        <taxon>Fungi</taxon>
        <taxon>Dikarya</taxon>
        <taxon>Basidiomycota</taxon>
        <taxon>Agaricomycotina</taxon>
        <taxon>Agaricomycetes</taxon>
        <taxon>Auriculariales</taxon>
        <taxon>Exidiaceae</taxon>
        <taxon>Exidia</taxon>
    </lineage>
</organism>
<proteinExistence type="predicted"/>
<reference evidence="1 2" key="1">
    <citation type="journal article" date="2016" name="Mol. Biol. Evol.">
        <title>Comparative Genomics of Early-Diverging Mushroom-Forming Fungi Provides Insights into the Origins of Lignocellulose Decay Capabilities.</title>
        <authorList>
            <person name="Nagy L.G."/>
            <person name="Riley R."/>
            <person name="Tritt A."/>
            <person name="Adam C."/>
            <person name="Daum C."/>
            <person name="Floudas D."/>
            <person name="Sun H."/>
            <person name="Yadav J.S."/>
            <person name="Pangilinan J."/>
            <person name="Larsson K.H."/>
            <person name="Matsuura K."/>
            <person name="Barry K."/>
            <person name="Labutti K."/>
            <person name="Kuo R."/>
            <person name="Ohm R.A."/>
            <person name="Bhattacharya S.S."/>
            <person name="Shirouzu T."/>
            <person name="Yoshinaga Y."/>
            <person name="Martin F.M."/>
            <person name="Grigoriev I.V."/>
            <person name="Hibbett D.S."/>
        </authorList>
    </citation>
    <scope>NUCLEOTIDE SEQUENCE [LARGE SCALE GENOMIC DNA]</scope>
    <source>
        <strain evidence="1 2">HHB12029</strain>
    </source>
</reference>
<dbReference type="EMBL" id="KV426166">
    <property type="protein sequence ID" value="KZV86102.1"/>
    <property type="molecule type" value="Genomic_DNA"/>
</dbReference>
<evidence type="ECO:0000313" key="1">
    <source>
        <dbReference type="EMBL" id="KZV86102.1"/>
    </source>
</evidence>
<evidence type="ECO:0000313" key="2">
    <source>
        <dbReference type="Proteomes" id="UP000077266"/>
    </source>
</evidence>
<dbReference type="Proteomes" id="UP000077266">
    <property type="component" value="Unassembled WGS sequence"/>
</dbReference>
<dbReference type="AlphaFoldDB" id="A0A165E5B2"/>
<keyword evidence="2" id="KW-1185">Reference proteome</keyword>
<accession>A0A165E5B2</accession>
<sequence length="296" mass="33859">MSPDYMHGVALYVFEDDLRDVSDYFDITPAYSLPEWTFIKLVSRVARVRRPLRQLSLVRWEEEGFTPLAVRTLATYGIFTRLVCLHVGWSERMLLTAFFVLLSATPALQTLRFGSVVPDYDNESDPGTLAVCDDAGIDFAEYDHLLSSSHDTLQSVELSWIIDPGLGPVVAAALQKCTRVRTMELIGNHFLHEDISLHETPALAEQRALKRPLRELRLVHCRSGRLSDFVRKRKDALETFLRSTSYLRKVALWTNSSDPIPKDLPSIYYYRRPTAVTSKFHYRRPSVTVTQLPRAI</sequence>